<dbReference type="InterPro" id="IPR013815">
    <property type="entry name" value="ATP_grasp_subdomain_1"/>
</dbReference>
<dbReference type="SUPFAM" id="SSF52009">
    <property type="entry name" value="Phosphohistidine domain"/>
    <property type="match status" value="1"/>
</dbReference>
<evidence type="ECO:0000256" key="3">
    <source>
        <dbReference type="ARBA" id="ARBA00007837"/>
    </source>
</evidence>
<feature type="binding site" evidence="14">
    <location>
        <position position="870"/>
    </location>
    <ligand>
        <name>substrate</name>
    </ligand>
</feature>
<dbReference type="Gene3D" id="3.50.30.10">
    <property type="entry name" value="Phosphohistidine domain"/>
    <property type="match status" value="1"/>
</dbReference>
<evidence type="ECO:0000256" key="11">
    <source>
        <dbReference type="ARBA" id="ARBA00022842"/>
    </source>
</evidence>
<feature type="binding site" evidence="14">
    <location>
        <position position="721"/>
    </location>
    <ligand>
        <name>substrate</name>
    </ligand>
</feature>
<evidence type="ECO:0000313" key="20">
    <source>
        <dbReference type="EMBL" id="KIZ47938.1"/>
    </source>
</evidence>
<feature type="domain" description="PEP-utilising enzyme mobile" evidence="17">
    <location>
        <begin position="527"/>
        <end position="607"/>
    </location>
</feature>
<accession>A0A0D7F4D7</accession>
<evidence type="ECO:0000256" key="14">
    <source>
        <dbReference type="PIRSR" id="PIRSR000853-2"/>
    </source>
</evidence>
<organism evidence="20 21">
    <name type="scientific">Rhodopseudomonas palustris</name>
    <dbReference type="NCBI Taxonomy" id="1076"/>
    <lineage>
        <taxon>Bacteria</taxon>
        <taxon>Pseudomonadati</taxon>
        <taxon>Pseudomonadota</taxon>
        <taxon>Alphaproteobacteria</taxon>
        <taxon>Hyphomicrobiales</taxon>
        <taxon>Nitrobacteraceae</taxon>
        <taxon>Rhodopseudomonas</taxon>
    </lineage>
</organism>
<dbReference type="GO" id="GO:0050242">
    <property type="term" value="F:pyruvate, phosphate dikinase activity"/>
    <property type="evidence" value="ECO:0007669"/>
    <property type="project" value="UniProtKB-EC"/>
</dbReference>
<dbReference type="STRING" id="1421013.GCA_000504425_02190"/>
<dbReference type="InterPro" id="IPR010121">
    <property type="entry name" value="Pyruvate_phosphate_dikinase"/>
</dbReference>
<feature type="region of interest" description="Disordered" evidence="16">
    <location>
        <begin position="1"/>
        <end position="62"/>
    </location>
</feature>
<feature type="binding site" evidence="14">
    <location>
        <position position="871"/>
    </location>
    <ligand>
        <name>substrate</name>
    </ligand>
</feature>
<feature type="region of interest" description="Disordered" evidence="16">
    <location>
        <begin position="69"/>
        <end position="88"/>
    </location>
</feature>
<dbReference type="GO" id="GO:0005524">
    <property type="term" value="F:ATP binding"/>
    <property type="evidence" value="ECO:0007669"/>
    <property type="project" value="UniProtKB-KW"/>
</dbReference>
<comment type="caution">
    <text evidence="20">The sequence shown here is derived from an EMBL/GenBank/DDBJ whole genome shotgun (WGS) entry which is preliminary data.</text>
</comment>
<dbReference type="InterPro" id="IPR002192">
    <property type="entry name" value="PPDK_AMP/ATP-bd"/>
</dbReference>
<evidence type="ECO:0000256" key="2">
    <source>
        <dbReference type="ARBA" id="ARBA00003144"/>
    </source>
</evidence>
<dbReference type="InterPro" id="IPR023151">
    <property type="entry name" value="PEP_util_CS"/>
</dbReference>
<dbReference type="Gene3D" id="3.30.470.20">
    <property type="entry name" value="ATP-grasp fold, B domain"/>
    <property type="match status" value="1"/>
</dbReference>
<evidence type="ECO:0000256" key="13">
    <source>
        <dbReference type="PIRSR" id="PIRSR000853-1"/>
    </source>
</evidence>
<dbReference type="RefSeq" id="WP_044404827.1">
    <property type="nucleotide sequence ID" value="NZ_JXXE01000030.1"/>
</dbReference>
<dbReference type="InterPro" id="IPR000121">
    <property type="entry name" value="PEP_util_C"/>
</dbReference>
<proteinExistence type="inferred from homology"/>
<feature type="binding site" evidence="15">
    <location>
        <position position="873"/>
    </location>
    <ligand>
        <name>Mg(2+)</name>
        <dbReference type="ChEBI" id="CHEBI:18420"/>
    </ligand>
</feature>
<dbReference type="EMBL" id="JXXE01000030">
    <property type="protein sequence ID" value="KIZ47938.1"/>
    <property type="molecule type" value="Genomic_DNA"/>
</dbReference>
<evidence type="ECO:0000256" key="7">
    <source>
        <dbReference type="ARBA" id="ARBA00022723"/>
    </source>
</evidence>
<dbReference type="PIRSF" id="PIRSF000853">
    <property type="entry name" value="PPDK"/>
    <property type="match status" value="1"/>
</dbReference>
<keyword evidence="9 20" id="KW-0418">Kinase</keyword>
<evidence type="ECO:0000313" key="21">
    <source>
        <dbReference type="Proteomes" id="UP000032515"/>
    </source>
</evidence>
<dbReference type="Gene3D" id="3.30.1490.20">
    <property type="entry name" value="ATP-grasp fold, A domain"/>
    <property type="match status" value="1"/>
</dbReference>
<feature type="binding site" evidence="14">
    <location>
        <position position="849"/>
    </location>
    <ligand>
        <name>substrate</name>
    </ligand>
</feature>
<dbReference type="InterPro" id="IPR036637">
    <property type="entry name" value="Phosphohistidine_dom_sf"/>
</dbReference>
<gene>
    <name evidence="20" type="ORF">OO17_01585</name>
</gene>
<evidence type="ECO:0000259" key="19">
    <source>
        <dbReference type="Pfam" id="PF02896"/>
    </source>
</evidence>
<dbReference type="InterPro" id="IPR040442">
    <property type="entry name" value="Pyrv_kinase-like_dom_sf"/>
</dbReference>
<dbReference type="Pfam" id="PF01326">
    <property type="entry name" value="PPDK_N"/>
    <property type="match status" value="3"/>
</dbReference>
<evidence type="ECO:0000256" key="8">
    <source>
        <dbReference type="ARBA" id="ARBA00022741"/>
    </source>
</evidence>
<dbReference type="Proteomes" id="UP000032515">
    <property type="component" value="Unassembled WGS sequence"/>
</dbReference>
<feature type="domain" description="Pyruvate phosphate dikinase AMP/ATP-binding" evidence="18">
    <location>
        <begin position="408"/>
        <end position="455"/>
    </location>
</feature>
<dbReference type="Pfam" id="PF00391">
    <property type="entry name" value="PEP-utilizers"/>
    <property type="match status" value="1"/>
</dbReference>
<dbReference type="SUPFAM" id="SSF51621">
    <property type="entry name" value="Phosphoenolpyruvate/pyruvate domain"/>
    <property type="match status" value="1"/>
</dbReference>
<dbReference type="InterPro" id="IPR018274">
    <property type="entry name" value="PEP_util_AS"/>
</dbReference>
<keyword evidence="20" id="KW-0670">Pyruvate</keyword>
<evidence type="ECO:0000256" key="1">
    <source>
        <dbReference type="ARBA" id="ARBA00001946"/>
    </source>
</evidence>
<feature type="compositionally biased region" description="Basic residues" evidence="16">
    <location>
        <begin position="1"/>
        <end position="13"/>
    </location>
</feature>
<dbReference type="Gene3D" id="3.20.20.60">
    <property type="entry name" value="Phosphoenolpyruvate-binding domains"/>
    <property type="match status" value="1"/>
</dbReference>
<name>A0A0D7F4D7_RHOPL</name>
<feature type="compositionally biased region" description="Low complexity" evidence="16">
    <location>
        <begin position="36"/>
        <end position="48"/>
    </location>
</feature>
<feature type="binding site" evidence="14">
    <location>
        <position position="665"/>
    </location>
    <ligand>
        <name>substrate</name>
    </ligand>
</feature>
<feature type="binding site" evidence="14">
    <location>
        <position position="872"/>
    </location>
    <ligand>
        <name>substrate</name>
    </ligand>
</feature>
<dbReference type="PANTHER" id="PTHR22931:SF9">
    <property type="entry name" value="PYRUVATE, PHOSPHATE DIKINASE 1, CHLOROPLASTIC"/>
    <property type="match status" value="1"/>
</dbReference>
<dbReference type="Gene3D" id="1.20.80.30">
    <property type="match status" value="1"/>
</dbReference>
<dbReference type="PROSITE" id="PS00742">
    <property type="entry name" value="PEP_ENZYMES_2"/>
    <property type="match status" value="1"/>
</dbReference>
<dbReference type="PANTHER" id="PTHR22931">
    <property type="entry name" value="PHOSPHOENOLPYRUVATE DIKINASE-RELATED"/>
    <property type="match status" value="1"/>
</dbReference>
<evidence type="ECO:0000256" key="10">
    <source>
        <dbReference type="ARBA" id="ARBA00022840"/>
    </source>
</evidence>
<comment type="cofactor">
    <cofactor evidence="1 15">
        <name>Mg(2+)</name>
        <dbReference type="ChEBI" id="CHEBI:18420"/>
    </cofactor>
</comment>
<protein>
    <recommendedName>
        <fullName evidence="5">Pyruvate, phosphate dikinase</fullName>
        <ecNumber evidence="4">2.7.9.1</ecNumber>
    </recommendedName>
    <alternativeName>
        <fullName evidence="12">Pyruvate, orthophosphate dikinase</fullName>
    </alternativeName>
</protein>
<dbReference type="PATRIC" id="fig|1076.23.peg.3633"/>
<evidence type="ECO:0000256" key="5">
    <source>
        <dbReference type="ARBA" id="ARBA00020138"/>
    </source>
</evidence>
<feature type="active site" description="Proton donor" evidence="13">
    <location>
        <position position="935"/>
    </location>
</feature>
<dbReference type="Pfam" id="PF02896">
    <property type="entry name" value="PEP-utilizers_C"/>
    <property type="match status" value="1"/>
</dbReference>
<dbReference type="InterPro" id="IPR008279">
    <property type="entry name" value="PEP-util_enz_mobile_dom"/>
</dbReference>
<dbReference type="Gene3D" id="1.10.189.10">
    <property type="entry name" value="Pyruvate Phosphate Dikinase, domain 2"/>
    <property type="match status" value="1"/>
</dbReference>
<keyword evidence="7 15" id="KW-0479">Metal-binding</keyword>
<feature type="domain" description="Pyruvate phosphate dikinase AMP/ATP-binding" evidence="18">
    <location>
        <begin position="112"/>
        <end position="149"/>
    </location>
</feature>
<evidence type="ECO:0000256" key="16">
    <source>
        <dbReference type="SAM" id="MobiDB-lite"/>
    </source>
</evidence>
<evidence type="ECO:0000259" key="18">
    <source>
        <dbReference type="Pfam" id="PF01326"/>
    </source>
</evidence>
<dbReference type="NCBIfam" id="TIGR01828">
    <property type="entry name" value="pyru_phos_dikin"/>
    <property type="match status" value="1"/>
</dbReference>
<evidence type="ECO:0000259" key="17">
    <source>
        <dbReference type="Pfam" id="PF00391"/>
    </source>
</evidence>
<comment type="similarity">
    <text evidence="3">Belongs to the PEP-utilizing enzyme family.</text>
</comment>
<dbReference type="PROSITE" id="PS00370">
    <property type="entry name" value="PEP_ENZYMES_PHOS_SITE"/>
    <property type="match status" value="1"/>
</dbReference>
<reference evidence="20 21" key="1">
    <citation type="submission" date="2014-11" db="EMBL/GenBank/DDBJ databases">
        <title>Genomics and ecophysiology of heterotrophic nitrogen fixing bacteria isolated from estuarine surface water.</title>
        <authorList>
            <person name="Bentzon-Tilia M."/>
            <person name="Severin I."/>
            <person name="Hansen L.H."/>
            <person name="Riemann L."/>
        </authorList>
    </citation>
    <scope>NUCLEOTIDE SEQUENCE [LARGE SCALE GENOMIC DNA]</scope>
    <source>
        <strain evidence="20 21">BAL398</strain>
    </source>
</reference>
<dbReference type="GO" id="GO:0046872">
    <property type="term" value="F:metal ion binding"/>
    <property type="evidence" value="ECO:0007669"/>
    <property type="project" value="UniProtKB-KW"/>
</dbReference>
<evidence type="ECO:0000256" key="6">
    <source>
        <dbReference type="ARBA" id="ARBA00022679"/>
    </source>
</evidence>
<dbReference type="SUPFAM" id="SSF56059">
    <property type="entry name" value="Glutathione synthetase ATP-binding domain-like"/>
    <property type="match status" value="1"/>
</dbReference>
<evidence type="ECO:0000256" key="4">
    <source>
        <dbReference type="ARBA" id="ARBA00011994"/>
    </source>
</evidence>
<keyword evidence="10" id="KW-0067">ATP-binding</keyword>
<dbReference type="NCBIfam" id="NF004531">
    <property type="entry name" value="PRK05878.1"/>
    <property type="match status" value="1"/>
</dbReference>
<dbReference type="EC" id="2.7.9.1" evidence="4"/>
<feature type="active site" description="Tele-phosphohistidine intermediate" evidence="13">
    <location>
        <position position="559"/>
    </location>
</feature>
<feature type="domain" description="PEP-utilising enzyme C-terminal" evidence="19">
    <location>
        <begin position="622"/>
        <end position="973"/>
    </location>
</feature>
<feature type="domain" description="Pyruvate phosphate dikinase AMP/ATP-binding" evidence="18">
    <location>
        <begin position="152"/>
        <end position="390"/>
    </location>
</feature>
<keyword evidence="11 15" id="KW-0460">Magnesium</keyword>
<dbReference type="AlphaFoldDB" id="A0A0D7F4D7"/>
<comment type="function">
    <text evidence="2">Catalyzes the reversible phosphorylation of pyruvate and phosphate.</text>
</comment>
<keyword evidence="8" id="KW-0547">Nucleotide-binding</keyword>
<dbReference type="InterPro" id="IPR015813">
    <property type="entry name" value="Pyrv/PenolPyrv_kinase-like_dom"/>
</dbReference>
<keyword evidence="6 20" id="KW-0808">Transferase</keyword>
<evidence type="ECO:0000256" key="9">
    <source>
        <dbReference type="ARBA" id="ARBA00022777"/>
    </source>
</evidence>
<evidence type="ECO:0000256" key="12">
    <source>
        <dbReference type="ARBA" id="ARBA00032883"/>
    </source>
</evidence>
<dbReference type="GO" id="GO:0016301">
    <property type="term" value="F:kinase activity"/>
    <property type="evidence" value="ECO:0007669"/>
    <property type="project" value="UniProtKB-KW"/>
</dbReference>
<feature type="binding site" evidence="15">
    <location>
        <position position="849"/>
    </location>
    <ligand>
        <name>Mg(2+)</name>
        <dbReference type="ChEBI" id="CHEBI:18420"/>
    </ligand>
</feature>
<feature type="binding site" evidence="14">
    <location>
        <position position="873"/>
    </location>
    <ligand>
        <name>substrate</name>
    </ligand>
</feature>
<sequence length="983" mass="105713">MAKAASKTKKNVAKSKPSVPPRGKGSGPGGARKTLVKSASKAAPAVAKKAVKKPAPKAAVKTSVKTAKKFAAKPSTKPAQRAATKPVNAGRPGQWVYTFGDGKAEGKAAMRDLLGGKGANLAEMANLGLPVPPGFTIPTSVCTYFYANEKTYPKELKTQVEKALAHVGKLTGKGFGDAKNPLLVSVRSGGRASMPGMMDTVLNLGLNDVTVEALAAKSGDRRFAYDSYRRFITMYADVVMGFEHHHFEEILDTFKDGKGYTLDTDLTGDEWVEMVGAYKEALMRETGEEFPQDPHAQLWGAVGAVFSSWMNARAVTYRKLHDIPESWGTAVNVQAMVFGNMGETSATGVAFTRNPSTGESRLYGEFLINAQGEDVVAGIRTPQDITEIARQESGSDKPSMELAMPAAYKELTRIYKMLEKHYRDMQDMEFTVEQGKLWMLQTRGGKRTAKAALRIAVELAAEGVISKNDAVLRIDPASLDQLLHPTIDPDAKRDVIATGLPASPGAASGEIVFSSDEAAKLQADGHKVILVRIETSPEDIHGMHAAEGILTTRGGMTSHAAVVARGMGKPCVSGCGSVRVDYGRGTMTVGDRTFKTGDIITIDGALGQVLAGRMPMIEPALSGEFNTLMGWADQVRKLGVRVNADTPDDARTAIKFGGEGIGLCRTEHMFFEETRIRTVREMILSQDEQSRRAALAKLLPMQRADFVELFEIMKGLPVTVRLLDPPLHEFLPHSQAEIEEVARAMNTDPRLLADRARELAEFNPMLGFRGCRLAIAYPEIGEMQARAIFEAAVEAEKRTGAAVGLEVMVPLIATKMEFDLVKARIDATAQAVMRETGAKLSYSVGTMIELPRACLMAGGIAETAEFFSFGTNDLTQTTYGISRDDAASFLGTYIARGILTVDPFISIDRDGVGELVKIGVARGRETRPNLKVGICGEHGGDPASVAFCHEVGLDYVSCSPYRVPIARLAAAQAALGKAISSQA</sequence>
<evidence type="ECO:0000256" key="15">
    <source>
        <dbReference type="PIRSR" id="PIRSR000853-3"/>
    </source>
</evidence>